<proteinExistence type="predicted"/>
<feature type="coiled-coil region" evidence="4">
    <location>
        <begin position="70"/>
        <end position="97"/>
    </location>
</feature>
<dbReference type="InterPro" id="IPR001138">
    <property type="entry name" value="Zn2Cys6_DnaBD"/>
</dbReference>
<dbReference type="OrthoDB" id="5392779at2759"/>
<evidence type="ECO:0000313" key="7">
    <source>
        <dbReference type="EMBL" id="KAH7066466.1"/>
    </source>
</evidence>
<keyword evidence="8" id="KW-1185">Reference proteome</keyword>
<dbReference type="PANTHER" id="PTHR47840:SF1">
    <property type="entry name" value="ZN(II)2CYS6 TRANSCRIPTION FACTOR (EUROFUNG)"/>
    <property type="match status" value="1"/>
</dbReference>
<evidence type="ECO:0000256" key="2">
    <source>
        <dbReference type="ARBA" id="ARBA00023163"/>
    </source>
</evidence>
<dbReference type="SUPFAM" id="SSF57701">
    <property type="entry name" value="Zn2/Cys6 DNA-binding domain"/>
    <property type="match status" value="1"/>
</dbReference>
<dbReference type="Pfam" id="PF00172">
    <property type="entry name" value="Zn_clus"/>
    <property type="match status" value="1"/>
</dbReference>
<feature type="domain" description="Zn(2)-C6 fungal-type" evidence="6">
    <location>
        <begin position="28"/>
        <end position="60"/>
    </location>
</feature>
<protein>
    <recommendedName>
        <fullName evidence="6">Zn(2)-C6 fungal-type domain-containing protein</fullName>
    </recommendedName>
</protein>
<dbReference type="Proteomes" id="UP000813461">
    <property type="component" value="Unassembled WGS sequence"/>
</dbReference>
<dbReference type="GO" id="GO:0000981">
    <property type="term" value="F:DNA-binding transcription factor activity, RNA polymerase II-specific"/>
    <property type="evidence" value="ECO:0007669"/>
    <property type="project" value="InterPro"/>
</dbReference>
<evidence type="ECO:0000259" key="6">
    <source>
        <dbReference type="PROSITE" id="PS50048"/>
    </source>
</evidence>
<sequence length="729" mass="82187">MNRFDEDGVLSSPEPDAKRRKLRKGTKSCWDCKKRKVKCTFDSQSDTVCIACRRRGASCVGQDQPEEDYVASTDNNRDHLSERLQRVEALLEQVLDVSQRAHRDVAVTAGSVVTAPVVSGYFTPASESQPCDKSAAPSPNTKFSVIGRTEEGLKISEELVKAFPSQADINVFCKSNYTATYYCHQMVTKSRDIPEYDAPKFVNDIARVPDPQTTPPVLIAKRMILFALFIQYYQSQQNTGLSEDPSIMMERLVETAVRLVTTNENIIGCIEGLECIILEGIFQNNAGNLRRAWIAFRKAMVIAQMMKIDCPNPPPVTVLDTNTKVNPKFMWFRIVYMDSYLSLMLGLPHGGQETGMEDDVPGESPTCKLERVHTLIARRIIDRNRRAGDQDFTATRKLDKMLLDVARNLSDRFWLPPNFATLKPNTREAFWEIMRLCDQLHHYNLVHLLHLPYLLRCDKEASYHSYAKITCVTASREILSRCISIHSFNRESMGRFCRTSDFFAFMAGMTILLAHIDSHKYQVEDWRAHQRLGDRAMVEQLLEDIQVTARQTKESFFHKCAHQLEALLQIESDCVRGEGRTAQDTVICLEDHCDGLQLSIPYYGIIKIGRDGITKDQATASSQLHPGLIYASDSIHAANHFINAAGLDDAYPPSNDANHFQSLAAEYSERVTQVAGPSTIMDTPVNQQQLEYPGLAASMNDWALQGVDAAFFDSIMRGSVDWDPTLQVP</sequence>
<dbReference type="AlphaFoldDB" id="A0A8K0VR34"/>
<keyword evidence="3" id="KW-0539">Nucleus</keyword>
<evidence type="ECO:0000313" key="8">
    <source>
        <dbReference type="Proteomes" id="UP000813461"/>
    </source>
</evidence>
<dbReference type="InterPro" id="IPR036864">
    <property type="entry name" value="Zn2-C6_fun-type_DNA-bd_sf"/>
</dbReference>
<dbReference type="Gene3D" id="4.10.240.10">
    <property type="entry name" value="Zn(2)-C6 fungal-type DNA-binding domain"/>
    <property type="match status" value="1"/>
</dbReference>
<dbReference type="PANTHER" id="PTHR47840">
    <property type="entry name" value="ZN(II)2CYS6 TRANSCRIPTION FACTOR (EUROFUNG)-RELATED"/>
    <property type="match status" value="1"/>
</dbReference>
<dbReference type="SMART" id="SM00066">
    <property type="entry name" value="GAL4"/>
    <property type="match status" value="1"/>
</dbReference>
<evidence type="ECO:0000256" key="4">
    <source>
        <dbReference type="SAM" id="Coils"/>
    </source>
</evidence>
<comment type="caution">
    <text evidence="7">The sequence shown here is derived from an EMBL/GenBank/DDBJ whole genome shotgun (WGS) entry which is preliminary data.</text>
</comment>
<dbReference type="CDD" id="cd12148">
    <property type="entry name" value="fungal_TF_MHR"/>
    <property type="match status" value="1"/>
</dbReference>
<organism evidence="7 8">
    <name type="scientific">Paraphoma chrysanthemicola</name>
    <dbReference type="NCBI Taxonomy" id="798071"/>
    <lineage>
        <taxon>Eukaryota</taxon>
        <taxon>Fungi</taxon>
        <taxon>Dikarya</taxon>
        <taxon>Ascomycota</taxon>
        <taxon>Pezizomycotina</taxon>
        <taxon>Dothideomycetes</taxon>
        <taxon>Pleosporomycetidae</taxon>
        <taxon>Pleosporales</taxon>
        <taxon>Pleosporineae</taxon>
        <taxon>Phaeosphaeriaceae</taxon>
        <taxon>Paraphoma</taxon>
    </lineage>
</organism>
<evidence type="ECO:0000256" key="3">
    <source>
        <dbReference type="ARBA" id="ARBA00023242"/>
    </source>
</evidence>
<dbReference type="PROSITE" id="PS50048">
    <property type="entry name" value="ZN2_CY6_FUNGAL_2"/>
    <property type="match status" value="1"/>
</dbReference>
<gene>
    <name evidence="7" type="ORF">FB567DRAFT_284046</name>
</gene>
<reference evidence="7" key="1">
    <citation type="journal article" date="2021" name="Nat. Commun.">
        <title>Genetic determinants of endophytism in the Arabidopsis root mycobiome.</title>
        <authorList>
            <person name="Mesny F."/>
            <person name="Miyauchi S."/>
            <person name="Thiergart T."/>
            <person name="Pickel B."/>
            <person name="Atanasova L."/>
            <person name="Karlsson M."/>
            <person name="Huettel B."/>
            <person name="Barry K.W."/>
            <person name="Haridas S."/>
            <person name="Chen C."/>
            <person name="Bauer D."/>
            <person name="Andreopoulos W."/>
            <person name="Pangilinan J."/>
            <person name="LaButti K."/>
            <person name="Riley R."/>
            <person name="Lipzen A."/>
            <person name="Clum A."/>
            <person name="Drula E."/>
            <person name="Henrissat B."/>
            <person name="Kohler A."/>
            <person name="Grigoriev I.V."/>
            <person name="Martin F.M."/>
            <person name="Hacquard S."/>
        </authorList>
    </citation>
    <scope>NUCLEOTIDE SEQUENCE</scope>
    <source>
        <strain evidence="7">MPI-SDFR-AT-0120</strain>
    </source>
</reference>
<accession>A0A8K0VR34</accession>
<feature type="region of interest" description="Disordered" evidence="5">
    <location>
        <begin position="1"/>
        <end position="20"/>
    </location>
</feature>
<evidence type="ECO:0000256" key="5">
    <source>
        <dbReference type="SAM" id="MobiDB-lite"/>
    </source>
</evidence>
<keyword evidence="1" id="KW-0805">Transcription regulation</keyword>
<dbReference type="PROSITE" id="PS00463">
    <property type="entry name" value="ZN2_CY6_FUNGAL_1"/>
    <property type="match status" value="1"/>
</dbReference>
<keyword evidence="2" id="KW-0804">Transcription</keyword>
<name>A0A8K0VR34_9PLEO</name>
<dbReference type="GO" id="GO:0008270">
    <property type="term" value="F:zinc ion binding"/>
    <property type="evidence" value="ECO:0007669"/>
    <property type="project" value="InterPro"/>
</dbReference>
<dbReference type="CDD" id="cd00067">
    <property type="entry name" value="GAL4"/>
    <property type="match status" value="1"/>
</dbReference>
<evidence type="ECO:0000256" key="1">
    <source>
        <dbReference type="ARBA" id="ARBA00023015"/>
    </source>
</evidence>
<keyword evidence="4" id="KW-0175">Coiled coil</keyword>
<dbReference type="EMBL" id="JAGMVJ010000041">
    <property type="protein sequence ID" value="KAH7066466.1"/>
    <property type="molecule type" value="Genomic_DNA"/>
</dbReference>